<feature type="transmembrane region" description="Helical" evidence="3">
    <location>
        <begin position="1082"/>
        <end position="1101"/>
    </location>
</feature>
<gene>
    <name evidence="6" type="ORF">H9981_08820</name>
</gene>
<keyword evidence="3" id="KW-1133">Transmembrane helix</keyword>
<sequence>MRKTKSLQRVLALSLTCGMVLPIFAQSSVSAQEGLPVTRYATPEQALESFDTDSETADKIAKKVVFGKDAAGAPLEWYIAGKDPLGGGMVLVSAAPYETEVKYNPEGNSTVDADDPSIIYENGAPESVGTNHYGASSIRAELNGEESLEAHFTSVEKDVLMESTVATTDSKNSVTYRTVDKVYFLSAGALNYPQTDKNGSLTFYAGSATKETPDGTLAYSSEYWLPFPAKFFTRSPRPTILYHVLGGGFLGAGVRQVTSLDRDTNPSNVVAVVQINTDAIDHFEADSDDAAFEIIYKGGTPGEPEPEPESFGKLIINDAGNAIDVRGVTGEVTLCVEKNGNTYRKTLTSDISYPVNLLSFDGTFIDSLDGASVYLEKDGVKEFARQREFYEYDNVLITDQEGAVVNTDDNNHVPNDPTQGPAAYAFDNDRSTFYHTEWDPEYTVSAEQPAEVTIEFNEVVNDIHQMAYLPRQDQPSGKGDFLQFSISYKVNEEDDWTLAKDVTFAEGAKSEMRFVSFDPIDAKYIRLVITSGTGFHASASEIDFFRTVDDRFTELDAAIADAENFIENAANYTQESITDIQSKLDAARTVRNKEDASNDEIGQAVSNLNNAVSLAEPTNLADLEELYNTVNAMPDDNYTSATWQALKSALSEAKAVLIGSGRTYEMVSGAIDAINTAVAGLRYNLDLAGLQTLVNECSALLEEDHETDGWAEFTEALGVAEAILDSTEQITQDQVDEAKTGLQTAKDALHAKFDKNELRALIDHCDEYMFRQSSYTKEAYDNLQDAIDAAELIEADTNTTQELIDEALENLKAAEEYLLANRIPDNIKIMLREKVAELESFVSSADNEALYTDSSWNTLETVYAAAKEFSDSLELPQNPMRDLYTHYTALTDAYESLEYKPADYAKVDEAIAKADSLNKENYTDFSAVEEAVAAVDRDKNITEQTAVDAMAQAIEDAITALEYKPADYTKVDEAIAKVEGLNKEDYKDFSAVEEAIAAVVRDKNITEQSAVDAMAQAIEDAITALEKKEEPDKPGTEEPDPDKPGTEDPSQDKPGTGGTDQKEQTNENGQSNVPLTGDASNVFVWLMISLILGAGLSRGFFTRMKKR</sequence>
<dbReference type="Pfam" id="PF00754">
    <property type="entry name" value="F5_F8_type_C"/>
    <property type="match status" value="1"/>
</dbReference>
<dbReference type="GO" id="GO:0016798">
    <property type="term" value="F:hydrolase activity, acting on glycosyl bonds"/>
    <property type="evidence" value="ECO:0007669"/>
    <property type="project" value="UniProtKB-KW"/>
</dbReference>
<evidence type="ECO:0000256" key="4">
    <source>
        <dbReference type="SAM" id="SignalP"/>
    </source>
</evidence>
<feature type="chain" id="PRO_5039674502" evidence="4">
    <location>
        <begin position="26"/>
        <end position="1107"/>
    </location>
</feature>
<evidence type="ECO:0000256" key="3">
    <source>
        <dbReference type="SAM" id="Phobius"/>
    </source>
</evidence>
<evidence type="ECO:0000256" key="1">
    <source>
        <dbReference type="ARBA" id="ARBA00023295"/>
    </source>
</evidence>
<dbReference type="Gene3D" id="1.20.1270.70">
    <property type="entry name" value="Designed single chain three-helix bundle"/>
    <property type="match status" value="1"/>
</dbReference>
<feature type="region of interest" description="Disordered" evidence="2">
    <location>
        <begin position="1025"/>
        <end position="1075"/>
    </location>
</feature>
<dbReference type="InterPro" id="IPR000421">
    <property type="entry name" value="FA58C"/>
</dbReference>
<keyword evidence="3" id="KW-0812">Transmembrane</keyword>
<keyword evidence="1" id="KW-0326">Glycosidase</keyword>
<accession>A0A9D1VYL7</accession>
<keyword evidence="3" id="KW-0472">Membrane</keyword>
<evidence type="ECO:0000259" key="5">
    <source>
        <dbReference type="Pfam" id="PF00754"/>
    </source>
</evidence>
<keyword evidence="1" id="KW-0378">Hydrolase</keyword>
<keyword evidence="4" id="KW-0732">Signal</keyword>
<evidence type="ECO:0000313" key="7">
    <source>
        <dbReference type="Proteomes" id="UP000824243"/>
    </source>
</evidence>
<reference evidence="6" key="1">
    <citation type="journal article" date="2021" name="PeerJ">
        <title>Extensive microbial diversity within the chicken gut microbiome revealed by metagenomics and culture.</title>
        <authorList>
            <person name="Gilroy R."/>
            <person name="Ravi A."/>
            <person name="Getino M."/>
            <person name="Pursley I."/>
            <person name="Horton D.L."/>
            <person name="Alikhan N.F."/>
            <person name="Baker D."/>
            <person name="Gharbi K."/>
            <person name="Hall N."/>
            <person name="Watson M."/>
            <person name="Adriaenssens E.M."/>
            <person name="Foster-Nyarko E."/>
            <person name="Jarju S."/>
            <person name="Secka A."/>
            <person name="Antonio M."/>
            <person name="Oren A."/>
            <person name="Chaudhuri R.R."/>
            <person name="La Ragione R."/>
            <person name="Hildebrand F."/>
            <person name="Pallen M.J."/>
        </authorList>
    </citation>
    <scope>NUCLEOTIDE SEQUENCE</scope>
    <source>
        <strain evidence="6">ChiSjej5B23-15282</strain>
    </source>
</reference>
<proteinExistence type="predicted"/>
<organism evidence="6 7">
    <name type="scientific">Candidatus Mediterraneibacter caccavium</name>
    <dbReference type="NCBI Taxonomy" id="2838661"/>
    <lineage>
        <taxon>Bacteria</taxon>
        <taxon>Bacillati</taxon>
        <taxon>Bacillota</taxon>
        <taxon>Clostridia</taxon>
        <taxon>Lachnospirales</taxon>
        <taxon>Lachnospiraceae</taxon>
        <taxon>Mediterraneibacter</taxon>
    </lineage>
</organism>
<feature type="domain" description="F5/8 type C" evidence="5">
    <location>
        <begin position="418"/>
        <end position="536"/>
    </location>
</feature>
<name>A0A9D1VYL7_9FIRM</name>
<evidence type="ECO:0000313" key="6">
    <source>
        <dbReference type="EMBL" id="HIX49092.1"/>
    </source>
</evidence>
<dbReference type="AlphaFoldDB" id="A0A9D1VYL7"/>
<dbReference type="SUPFAM" id="SSF49785">
    <property type="entry name" value="Galactose-binding domain-like"/>
    <property type="match status" value="1"/>
</dbReference>
<dbReference type="Gene3D" id="2.60.120.260">
    <property type="entry name" value="Galactose-binding domain-like"/>
    <property type="match status" value="1"/>
</dbReference>
<dbReference type="Proteomes" id="UP000824243">
    <property type="component" value="Unassembled WGS sequence"/>
</dbReference>
<feature type="compositionally biased region" description="Basic and acidic residues" evidence="2">
    <location>
        <begin position="1025"/>
        <end position="1046"/>
    </location>
</feature>
<reference evidence="6" key="2">
    <citation type="submission" date="2021-04" db="EMBL/GenBank/DDBJ databases">
        <authorList>
            <person name="Gilroy R."/>
        </authorList>
    </citation>
    <scope>NUCLEOTIDE SEQUENCE</scope>
    <source>
        <strain evidence="6">ChiSjej5B23-15282</strain>
    </source>
</reference>
<dbReference type="Pfam" id="PF07554">
    <property type="entry name" value="FIVAR"/>
    <property type="match status" value="4"/>
</dbReference>
<protein>
    <submittedName>
        <fullName evidence="6">FIVAR domain-containing protein</fullName>
    </submittedName>
</protein>
<feature type="signal peptide" evidence="4">
    <location>
        <begin position="1"/>
        <end position="25"/>
    </location>
</feature>
<dbReference type="InterPro" id="IPR008979">
    <property type="entry name" value="Galactose-bd-like_sf"/>
</dbReference>
<evidence type="ECO:0000256" key="2">
    <source>
        <dbReference type="SAM" id="MobiDB-lite"/>
    </source>
</evidence>
<dbReference type="Gene3D" id="1.20.1270.90">
    <property type="entry name" value="AF1782-like"/>
    <property type="match status" value="5"/>
</dbReference>
<comment type="caution">
    <text evidence="6">The sequence shown here is derived from an EMBL/GenBank/DDBJ whole genome shotgun (WGS) entry which is preliminary data.</text>
</comment>
<dbReference type="EMBL" id="DXFA01000149">
    <property type="protein sequence ID" value="HIX49092.1"/>
    <property type="molecule type" value="Genomic_DNA"/>
</dbReference>